<reference evidence="1 2" key="2">
    <citation type="submission" date="2017-08" db="EMBL/GenBank/DDBJ databases">
        <title>WGS of novel Burkholderia cepaca complex species.</title>
        <authorList>
            <person name="Lipuma J."/>
            <person name="Spilker T."/>
        </authorList>
    </citation>
    <scope>NUCLEOTIDE SEQUENCE [LARGE SCALE GENOMIC DNA]</scope>
    <source>
        <strain evidence="1 2">AU17325</strain>
    </source>
</reference>
<dbReference type="Proteomes" id="UP000214600">
    <property type="component" value="Unassembled WGS sequence"/>
</dbReference>
<dbReference type="AlphaFoldDB" id="A0A228IBI0"/>
<sequence length="77" mass="8700">MHYGCPLVIEGQYFDCRWLVEGRTLELGHEHDVPVKFLSFALVAPLLAIGKEFQMWEGGVFADGVITDICRTPDSHH</sequence>
<organism evidence="1 2">
    <name type="scientific">Burkholderia aenigmatica</name>
    <dbReference type="NCBI Taxonomy" id="2015348"/>
    <lineage>
        <taxon>Bacteria</taxon>
        <taxon>Pseudomonadati</taxon>
        <taxon>Pseudomonadota</taxon>
        <taxon>Betaproteobacteria</taxon>
        <taxon>Burkholderiales</taxon>
        <taxon>Burkholderiaceae</taxon>
        <taxon>Burkholderia</taxon>
        <taxon>Burkholderia cepacia complex</taxon>
    </lineage>
</organism>
<proteinExistence type="predicted"/>
<evidence type="ECO:0000313" key="2">
    <source>
        <dbReference type="Proteomes" id="UP000214600"/>
    </source>
</evidence>
<gene>
    <name evidence="1" type="ORF">CFB84_26030</name>
</gene>
<dbReference type="EMBL" id="NKFA01000009">
    <property type="protein sequence ID" value="OXI39791.1"/>
    <property type="molecule type" value="Genomic_DNA"/>
</dbReference>
<name>A0A228IBI0_9BURK</name>
<accession>A0A228IBI0</accession>
<reference evidence="2" key="1">
    <citation type="submission" date="2017-06" db="EMBL/GenBank/DDBJ databases">
        <authorList>
            <person name="LiPuma J."/>
            <person name="Spilker T."/>
        </authorList>
    </citation>
    <scope>NUCLEOTIDE SEQUENCE [LARGE SCALE GENOMIC DNA]</scope>
    <source>
        <strain evidence="2">AU17325</strain>
    </source>
</reference>
<comment type="caution">
    <text evidence="1">The sequence shown here is derived from an EMBL/GenBank/DDBJ whole genome shotgun (WGS) entry which is preliminary data.</text>
</comment>
<evidence type="ECO:0000313" key="1">
    <source>
        <dbReference type="EMBL" id="OXI39791.1"/>
    </source>
</evidence>
<protein>
    <submittedName>
        <fullName evidence="1">Uncharacterized protein</fullName>
    </submittedName>
</protein>